<evidence type="ECO:0000313" key="2">
    <source>
        <dbReference type="EMBL" id="PRY38167.1"/>
    </source>
</evidence>
<dbReference type="AlphaFoldDB" id="A0A2T0SXM2"/>
<dbReference type="OrthoDB" id="3701174at2"/>
<feature type="region of interest" description="Disordered" evidence="1">
    <location>
        <begin position="55"/>
        <end position="74"/>
    </location>
</feature>
<keyword evidence="3" id="KW-1185">Reference proteome</keyword>
<dbReference type="EMBL" id="PVTF01000009">
    <property type="protein sequence ID" value="PRY38167.1"/>
    <property type="molecule type" value="Genomic_DNA"/>
</dbReference>
<evidence type="ECO:0000256" key="1">
    <source>
        <dbReference type="SAM" id="MobiDB-lite"/>
    </source>
</evidence>
<name>A0A2T0SXM2_9PSEU</name>
<evidence type="ECO:0000313" key="3">
    <source>
        <dbReference type="Proteomes" id="UP000239494"/>
    </source>
</evidence>
<dbReference type="Proteomes" id="UP000239494">
    <property type="component" value="Unassembled WGS sequence"/>
</dbReference>
<proteinExistence type="predicted"/>
<feature type="compositionally biased region" description="Basic residues" evidence="1">
    <location>
        <begin position="60"/>
        <end position="74"/>
    </location>
</feature>
<accession>A0A2T0SXM2</accession>
<comment type="caution">
    <text evidence="2">The sequence shown here is derived from an EMBL/GenBank/DDBJ whole genome shotgun (WGS) entry which is preliminary data.</text>
</comment>
<gene>
    <name evidence="2" type="ORF">CLV43_109387</name>
</gene>
<dbReference type="RefSeq" id="WP_106191222.1">
    <property type="nucleotide sequence ID" value="NZ_PVTF01000009.1"/>
</dbReference>
<reference evidence="2 3" key="1">
    <citation type="submission" date="2018-03" db="EMBL/GenBank/DDBJ databases">
        <title>Genomic Encyclopedia of Archaeal and Bacterial Type Strains, Phase II (KMG-II): from individual species to whole genera.</title>
        <authorList>
            <person name="Goeker M."/>
        </authorList>
    </citation>
    <scope>NUCLEOTIDE SEQUENCE [LARGE SCALE GENOMIC DNA]</scope>
    <source>
        <strain evidence="2 3">DSM 44720</strain>
    </source>
</reference>
<protein>
    <submittedName>
        <fullName evidence="2">Uncharacterized protein</fullName>
    </submittedName>
</protein>
<sequence>MTTALIALIVLALLAYGLERNNARQSYPHSRLAGSNDVQDRDLIRTDADLRAASALGATPRHRRTPALRLHRSA</sequence>
<organism evidence="2 3">
    <name type="scientific">Umezawaea tangerina</name>
    <dbReference type="NCBI Taxonomy" id="84725"/>
    <lineage>
        <taxon>Bacteria</taxon>
        <taxon>Bacillati</taxon>
        <taxon>Actinomycetota</taxon>
        <taxon>Actinomycetes</taxon>
        <taxon>Pseudonocardiales</taxon>
        <taxon>Pseudonocardiaceae</taxon>
        <taxon>Umezawaea</taxon>
    </lineage>
</organism>